<evidence type="ECO:0000313" key="2">
    <source>
        <dbReference type="EMBL" id="VEU37601.1"/>
    </source>
</evidence>
<feature type="region of interest" description="Disordered" evidence="1">
    <location>
        <begin position="1"/>
        <end position="68"/>
    </location>
</feature>
<dbReference type="EMBL" id="CAACVS010000133">
    <property type="protein sequence ID" value="VEU37601.1"/>
    <property type="molecule type" value="Genomic_DNA"/>
</dbReference>
<feature type="compositionally biased region" description="Basic residues" evidence="1">
    <location>
        <begin position="43"/>
        <end position="54"/>
    </location>
</feature>
<proteinExistence type="predicted"/>
<organism evidence="2 3">
    <name type="scientific">Pseudo-nitzschia multistriata</name>
    <dbReference type="NCBI Taxonomy" id="183589"/>
    <lineage>
        <taxon>Eukaryota</taxon>
        <taxon>Sar</taxon>
        <taxon>Stramenopiles</taxon>
        <taxon>Ochrophyta</taxon>
        <taxon>Bacillariophyta</taxon>
        <taxon>Bacillariophyceae</taxon>
        <taxon>Bacillariophycidae</taxon>
        <taxon>Bacillariales</taxon>
        <taxon>Bacillariaceae</taxon>
        <taxon>Pseudo-nitzschia</taxon>
    </lineage>
</organism>
<gene>
    <name evidence="2" type="ORF">PSNMU_V1.4_AUG-EV-PASAV3_0044050</name>
</gene>
<name>A0A448Z6F4_9STRA</name>
<feature type="compositionally biased region" description="Basic and acidic residues" evidence="1">
    <location>
        <begin position="16"/>
        <end position="42"/>
    </location>
</feature>
<sequence>MHRKLLRRRHVRKLQKSKERERQRKEEEERQKELTRDLDRKRRAEKRRSLRQRGKTSQTKSNAKRKLYSTGFKGIENPITLPVPLHGNSYKTGTINHNNNSCNSVLLHYLSSPTSVLGLHRTIVSTPTKYSPQAISHRSNAMMTVLSAGSRSIEMAFPRQASFSLPEFSPVRPTKFRKLQL</sequence>
<keyword evidence="3" id="KW-1185">Reference proteome</keyword>
<dbReference type="AlphaFoldDB" id="A0A448Z6F4"/>
<feature type="compositionally biased region" description="Basic residues" evidence="1">
    <location>
        <begin position="1"/>
        <end position="15"/>
    </location>
</feature>
<evidence type="ECO:0000256" key="1">
    <source>
        <dbReference type="SAM" id="MobiDB-lite"/>
    </source>
</evidence>
<evidence type="ECO:0000313" key="3">
    <source>
        <dbReference type="Proteomes" id="UP000291116"/>
    </source>
</evidence>
<accession>A0A448Z6F4</accession>
<dbReference type="Proteomes" id="UP000291116">
    <property type="component" value="Unassembled WGS sequence"/>
</dbReference>
<protein>
    <submittedName>
        <fullName evidence="2">Uncharacterized protein</fullName>
    </submittedName>
</protein>
<reference evidence="2 3" key="1">
    <citation type="submission" date="2019-01" db="EMBL/GenBank/DDBJ databases">
        <authorList>
            <person name="Ferrante I. M."/>
        </authorList>
    </citation>
    <scope>NUCLEOTIDE SEQUENCE [LARGE SCALE GENOMIC DNA]</scope>
    <source>
        <strain evidence="2 3">B856</strain>
    </source>
</reference>